<dbReference type="RefSeq" id="WP_091813561.1">
    <property type="nucleotide sequence ID" value="NZ_FNNE01000006.1"/>
</dbReference>
<keyword evidence="10" id="KW-1185">Reference proteome</keyword>
<keyword evidence="4 7" id="KW-0732">Signal</keyword>
<dbReference type="Proteomes" id="UP000199675">
    <property type="component" value="Unassembled WGS sequence"/>
</dbReference>
<dbReference type="GO" id="GO:0017004">
    <property type="term" value="P:cytochrome complex assembly"/>
    <property type="evidence" value="ECO:0007669"/>
    <property type="project" value="UniProtKB-KW"/>
</dbReference>
<dbReference type="FunFam" id="1.10.8.640:FF:000001">
    <property type="entry name" value="Cytochrome c-type biogenesis protein"/>
    <property type="match status" value="1"/>
</dbReference>
<dbReference type="STRING" id="488533.SAMN04487960_106106"/>
<name>A0A1H2YWU0_9GAMM</name>
<proteinExistence type="inferred from homology"/>
<keyword evidence="2 7" id="KW-0349">Heme</keyword>
<organism evidence="9 10">
    <name type="scientific">Marinobacter mobilis</name>
    <dbReference type="NCBI Taxonomy" id="488533"/>
    <lineage>
        <taxon>Bacteria</taxon>
        <taxon>Pseudomonadati</taxon>
        <taxon>Pseudomonadota</taxon>
        <taxon>Gammaproteobacteria</taxon>
        <taxon>Pseudomonadales</taxon>
        <taxon>Marinobacteraceae</taxon>
        <taxon>Marinobacter</taxon>
    </lineage>
</organism>
<keyword evidence="7" id="KW-1133">Transmembrane helix</keyword>
<dbReference type="Pfam" id="PF03918">
    <property type="entry name" value="CcmH"/>
    <property type="match status" value="1"/>
</dbReference>
<comment type="function">
    <text evidence="7">Possible subunit of a heme lyase.</text>
</comment>
<sequence length="156" mass="17478">MARVLLLLSMMMVSLSAAAITDVYPFDSDADEARFRTLVAELRCPKCQNQNIFDSNAPIAKDMRDEVYRMLLDGASDQEVKDALVNRFGEFVLYKPEFNQRTALLWVTPLIAILGGILIVIGVVVRSRQREHSTVSLTDDERRKAERILGGDDSAS</sequence>
<evidence type="ECO:0000256" key="1">
    <source>
        <dbReference type="ARBA" id="ARBA00010342"/>
    </source>
</evidence>
<feature type="domain" description="CcmH/CycL/Ccl2/NrfF N-terminal" evidence="8">
    <location>
        <begin position="8"/>
        <end position="149"/>
    </location>
</feature>
<evidence type="ECO:0000256" key="6">
    <source>
        <dbReference type="ARBA" id="ARBA00023004"/>
    </source>
</evidence>
<evidence type="ECO:0000256" key="4">
    <source>
        <dbReference type="ARBA" id="ARBA00022729"/>
    </source>
</evidence>
<keyword evidence="7" id="KW-0812">Transmembrane</keyword>
<feature type="chain" id="PRO_5011332092" description="Cytochrome c-type biogenesis protein" evidence="7">
    <location>
        <begin position="20"/>
        <end position="156"/>
    </location>
</feature>
<dbReference type="EMBL" id="FNNE01000006">
    <property type="protein sequence ID" value="SDX09670.1"/>
    <property type="molecule type" value="Genomic_DNA"/>
</dbReference>
<protein>
    <recommendedName>
        <fullName evidence="7">Cytochrome c-type biogenesis protein</fullName>
    </recommendedName>
</protein>
<feature type="transmembrane region" description="Helical" evidence="7">
    <location>
        <begin position="103"/>
        <end position="125"/>
    </location>
</feature>
<keyword evidence="3 7" id="KW-0479">Metal-binding</keyword>
<dbReference type="GO" id="GO:0046872">
    <property type="term" value="F:metal ion binding"/>
    <property type="evidence" value="ECO:0007669"/>
    <property type="project" value="UniProtKB-KW"/>
</dbReference>
<dbReference type="InterPro" id="IPR038297">
    <property type="entry name" value="CcmH/CycL/NrfF/Ccl2_sf"/>
</dbReference>
<dbReference type="AlphaFoldDB" id="A0A1H2YWU0"/>
<gene>
    <name evidence="9" type="ORF">SAMN04487960_106106</name>
</gene>
<dbReference type="CDD" id="cd16378">
    <property type="entry name" value="CcmH_N"/>
    <property type="match status" value="1"/>
</dbReference>
<dbReference type="InterPro" id="IPR051263">
    <property type="entry name" value="C-type_cytochrome_biogenesis"/>
</dbReference>
<evidence type="ECO:0000256" key="7">
    <source>
        <dbReference type="RuleBase" id="RU364112"/>
    </source>
</evidence>
<dbReference type="PANTHER" id="PTHR47870:SF1">
    <property type="entry name" value="CYTOCHROME C-TYPE BIOGENESIS PROTEIN CCMH"/>
    <property type="match status" value="1"/>
</dbReference>
<comment type="similarity">
    <text evidence="1 7">Belongs to the CcmH/CycL/Ccl2/NrfF family.</text>
</comment>
<evidence type="ECO:0000313" key="9">
    <source>
        <dbReference type="EMBL" id="SDX09670.1"/>
    </source>
</evidence>
<reference evidence="9 10" key="1">
    <citation type="submission" date="2016-10" db="EMBL/GenBank/DDBJ databases">
        <authorList>
            <person name="de Groot N.N."/>
        </authorList>
    </citation>
    <scope>NUCLEOTIDE SEQUENCE [LARGE SCALE GENOMIC DNA]</scope>
    <source>
        <strain evidence="9 10">CGMCC 1.7059</strain>
    </source>
</reference>
<evidence type="ECO:0000313" key="10">
    <source>
        <dbReference type="Proteomes" id="UP000199675"/>
    </source>
</evidence>
<dbReference type="GO" id="GO:0005886">
    <property type="term" value="C:plasma membrane"/>
    <property type="evidence" value="ECO:0007669"/>
    <property type="project" value="TreeGrafter"/>
</dbReference>
<evidence type="ECO:0000259" key="8">
    <source>
        <dbReference type="Pfam" id="PF03918"/>
    </source>
</evidence>
<accession>A0A1H2YWU0</accession>
<keyword evidence="6 7" id="KW-0408">Iron</keyword>
<feature type="signal peptide" evidence="7">
    <location>
        <begin position="1"/>
        <end position="19"/>
    </location>
</feature>
<keyword evidence="5" id="KW-0201">Cytochrome c-type biogenesis</keyword>
<evidence type="ECO:0000256" key="3">
    <source>
        <dbReference type="ARBA" id="ARBA00022723"/>
    </source>
</evidence>
<evidence type="ECO:0000256" key="2">
    <source>
        <dbReference type="ARBA" id="ARBA00022617"/>
    </source>
</evidence>
<dbReference type="OrthoDB" id="9804975at2"/>
<evidence type="ECO:0000256" key="5">
    <source>
        <dbReference type="ARBA" id="ARBA00022748"/>
    </source>
</evidence>
<dbReference type="Gene3D" id="1.10.8.640">
    <property type="entry name" value="Cytochrome C biogenesis protein"/>
    <property type="match status" value="1"/>
</dbReference>
<dbReference type="PANTHER" id="PTHR47870">
    <property type="entry name" value="CYTOCHROME C-TYPE BIOGENESIS PROTEIN CCMH"/>
    <property type="match status" value="1"/>
</dbReference>
<keyword evidence="7" id="KW-0472">Membrane</keyword>
<dbReference type="InterPro" id="IPR005616">
    <property type="entry name" value="CcmH/CycL/Ccl2/NrfF_N"/>
</dbReference>